<keyword evidence="5 7" id="KW-0408">Iron</keyword>
<dbReference type="PRINTS" id="PR00385">
    <property type="entry name" value="P450"/>
</dbReference>
<evidence type="ECO:0000256" key="1">
    <source>
        <dbReference type="ARBA" id="ARBA00010617"/>
    </source>
</evidence>
<evidence type="ECO:0008006" key="11">
    <source>
        <dbReference type="Google" id="ProtNLM"/>
    </source>
</evidence>
<dbReference type="FunFam" id="1.10.630.10:FF:000163">
    <property type="entry name" value="Geraniol 8-hydroxylase"/>
    <property type="match status" value="1"/>
</dbReference>
<dbReference type="Pfam" id="PF00067">
    <property type="entry name" value="p450"/>
    <property type="match status" value="1"/>
</dbReference>
<keyword evidence="2 7" id="KW-0349">Heme</keyword>
<dbReference type="GO" id="GO:0020037">
    <property type="term" value="F:heme binding"/>
    <property type="evidence" value="ECO:0007669"/>
    <property type="project" value="InterPro"/>
</dbReference>
<name>A0A2Z6P302_TRISU</name>
<dbReference type="Proteomes" id="UP000242715">
    <property type="component" value="Unassembled WGS sequence"/>
</dbReference>
<protein>
    <recommendedName>
        <fullName evidence="11">Cytochrome P450</fullName>
    </recommendedName>
</protein>
<dbReference type="PANTHER" id="PTHR47950:SF4">
    <property type="entry name" value="GERANIOL 8-HYDROXYLASE-LIKE"/>
    <property type="match status" value="1"/>
</dbReference>
<evidence type="ECO:0000256" key="3">
    <source>
        <dbReference type="ARBA" id="ARBA00022723"/>
    </source>
</evidence>
<dbReference type="InterPro" id="IPR002401">
    <property type="entry name" value="Cyt_P450_E_grp-I"/>
</dbReference>
<dbReference type="Gene3D" id="1.10.630.10">
    <property type="entry name" value="Cytochrome P450"/>
    <property type="match status" value="1"/>
</dbReference>
<keyword evidence="10" id="KW-1185">Reference proteome</keyword>
<keyword evidence="3 7" id="KW-0479">Metal-binding</keyword>
<comment type="cofactor">
    <cofactor evidence="7">
        <name>heme</name>
        <dbReference type="ChEBI" id="CHEBI:30413"/>
    </cofactor>
</comment>
<sequence>MAFKTAINLLSNTIFSLDLVDSAGSVGDFKELVENIMEECGKPNIADLFPALKMFDPQGIKGRTSVYAGKIIDIFQRLIDHRLKLREVQGFDTNNDMLDTFLNIDQANNQDMNKNKIQHLSLVFSYPFLDTVSSTLEWAMAELLKKEKIMSKAKHELEQIIGKGKPVEESDITKLPYLQAIIKETLRLHPSVPFLIPRKANENVEICGYTIPKDAHVLVNVWAIGRNSSIWENANLFSPERFLKSEIDVKGHNFELIPFGAGRRICPGLALAMRMLYLMLGSLINCFNWKFEDGTKLDDMNMEDHFGITLTKEEPLIVIPERKKNTIN</sequence>
<evidence type="ECO:0000256" key="7">
    <source>
        <dbReference type="PIRSR" id="PIRSR602401-1"/>
    </source>
</evidence>
<comment type="similarity">
    <text evidence="1 8">Belongs to the cytochrome P450 family.</text>
</comment>
<dbReference type="PRINTS" id="PR00463">
    <property type="entry name" value="EP450I"/>
</dbReference>
<evidence type="ECO:0000313" key="10">
    <source>
        <dbReference type="Proteomes" id="UP000242715"/>
    </source>
</evidence>
<dbReference type="SUPFAM" id="SSF48264">
    <property type="entry name" value="Cytochrome P450"/>
    <property type="match status" value="1"/>
</dbReference>
<dbReference type="OrthoDB" id="2789670at2759"/>
<dbReference type="GO" id="GO:0005506">
    <property type="term" value="F:iron ion binding"/>
    <property type="evidence" value="ECO:0007669"/>
    <property type="project" value="InterPro"/>
</dbReference>
<evidence type="ECO:0000256" key="8">
    <source>
        <dbReference type="RuleBase" id="RU000461"/>
    </source>
</evidence>
<dbReference type="GO" id="GO:0004497">
    <property type="term" value="F:monooxygenase activity"/>
    <property type="evidence" value="ECO:0007669"/>
    <property type="project" value="UniProtKB-KW"/>
</dbReference>
<keyword evidence="6 8" id="KW-0503">Monooxygenase</keyword>
<dbReference type="PROSITE" id="PS00086">
    <property type="entry name" value="CYTOCHROME_P450"/>
    <property type="match status" value="1"/>
</dbReference>
<organism evidence="9 10">
    <name type="scientific">Trifolium subterraneum</name>
    <name type="common">Subterranean clover</name>
    <dbReference type="NCBI Taxonomy" id="3900"/>
    <lineage>
        <taxon>Eukaryota</taxon>
        <taxon>Viridiplantae</taxon>
        <taxon>Streptophyta</taxon>
        <taxon>Embryophyta</taxon>
        <taxon>Tracheophyta</taxon>
        <taxon>Spermatophyta</taxon>
        <taxon>Magnoliopsida</taxon>
        <taxon>eudicotyledons</taxon>
        <taxon>Gunneridae</taxon>
        <taxon>Pentapetalae</taxon>
        <taxon>rosids</taxon>
        <taxon>fabids</taxon>
        <taxon>Fabales</taxon>
        <taxon>Fabaceae</taxon>
        <taxon>Papilionoideae</taxon>
        <taxon>50 kb inversion clade</taxon>
        <taxon>NPAAA clade</taxon>
        <taxon>Hologalegina</taxon>
        <taxon>IRL clade</taxon>
        <taxon>Trifolieae</taxon>
        <taxon>Trifolium</taxon>
    </lineage>
</organism>
<reference evidence="10" key="1">
    <citation type="journal article" date="2017" name="Front. Plant Sci.">
        <title>Climate Clever Clovers: New Paradigm to Reduce the Environmental Footprint of Ruminants by Breeding Low Methanogenic Forages Utilizing Haplotype Variation.</title>
        <authorList>
            <person name="Kaur P."/>
            <person name="Appels R."/>
            <person name="Bayer P.E."/>
            <person name="Keeble-Gagnere G."/>
            <person name="Wang J."/>
            <person name="Hirakawa H."/>
            <person name="Shirasawa K."/>
            <person name="Vercoe P."/>
            <person name="Stefanova K."/>
            <person name="Durmic Z."/>
            <person name="Nichols P."/>
            <person name="Revell C."/>
            <person name="Isobe S.N."/>
            <person name="Edwards D."/>
            <person name="Erskine W."/>
        </authorList>
    </citation>
    <scope>NUCLEOTIDE SEQUENCE [LARGE SCALE GENOMIC DNA]</scope>
    <source>
        <strain evidence="10">cv. Daliak</strain>
    </source>
</reference>
<evidence type="ECO:0000256" key="5">
    <source>
        <dbReference type="ARBA" id="ARBA00023004"/>
    </source>
</evidence>
<keyword evidence="4 8" id="KW-0560">Oxidoreductase</keyword>
<dbReference type="InterPro" id="IPR036396">
    <property type="entry name" value="Cyt_P450_sf"/>
</dbReference>
<dbReference type="GO" id="GO:0016705">
    <property type="term" value="F:oxidoreductase activity, acting on paired donors, with incorporation or reduction of molecular oxygen"/>
    <property type="evidence" value="ECO:0007669"/>
    <property type="project" value="InterPro"/>
</dbReference>
<accession>A0A2Z6P302</accession>
<evidence type="ECO:0000313" key="9">
    <source>
        <dbReference type="EMBL" id="GAU43500.1"/>
    </source>
</evidence>
<evidence type="ECO:0000256" key="6">
    <source>
        <dbReference type="ARBA" id="ARBA00023033"/>
    </source>
</evidence>
<dbReference type="InterPro" id="IPR017972">
    <property type="entry name" value="Cyt_P450_CS"/>
</dbReference>
<dbReference type="EMBL" id="DF973975">
    <property type="protein sequence ID" value="GAU43500.1"/>
    <property type="molecule type" value="Genomic_DNA"/>
</dbReference>
<proteinExistence type="inferred from homology"/>
<gene>
    <name evidence="9" type="ORF">TSUD_92110</name>
</gene>
<evidence type="ECO:0000256" key="2">
    <source>
        <dbReference type="ARBA" id="ARBA00022617"/>
    </source>
</evidence>
<dbReference type="PANTHER" id="PTHR47950">
    <property type="entry name" value="CYTOCHROME P450, FAMILY 76, SUBFAMILY C, POLYPEPTIDE 5-RELATED"/>
    <property type="match status" value="1"/>
</dbReference>
<evidence type="ECO:0000256" key="4">
    <source>
        <dbReference type="ARBA" id="ARBA00023002"/>
    </source>
</evidence>
<feature type="binding site" description="axial binding residue" evidence="7">
    <location>
        <position position="266"/>
    </location>
    <ligand>
        <name>heme</name>
        <dbReference type="ChEBI" id="CHEBI:30413"/>
    </ligand>
    <ligandPart>
        <name>Fe</name>
        <dbReference type="ChEBI" id="CHEBI:18248"/>
    </ligandPart>
</feature>
<dbReference type="InterPro" id="IPR001128">
    <property type="entry name" value="Cyt_P450"/>
</dbReference>
<dbReference type="AlphaFoldDB" id="A0A2Z6P302"/>